<feature type="non-terminal residue" evidence="1">
    <location>
        <position position="1"/>
    </location>
</feature>
<protein>
    <submittedName>
        <fullName evidence="1">8197_t:CDS:1</fullName>
    </submittedName>
</protein>
<keyword evidence="2" id="KW-1185">Reference proteome</keyword>
<proteinExistence type="predicted"/>
<accession>A0ACA9RMR0</accession>
<dbReference type="EMBL" id="CAJVQC010060076">
    <property type="protein sequence ID" value="CAG8800399.1"/>
    <property type="molecule type" value="Genomic_DNA"/>
</dbReference>
<evidence type="ECO:0000313" key="1">
    <source>
        <dbReference type="EMBL" id="CAG8800399.1"/>
    </source>
</evidence>
<sequence length="485" mass="55274">ESEELNVQHTASATPTYEKVEITPMNTSISTQTNENNQQNNETDISTNVVTSSQISSSDDESVNYKIKTRKQTGLFNSEQIQNYPIDSPSSTSKTSEISNSPPKTNDMSLMSDLAKPKFFGTSPGKNGPSSDDHHKNTIVEPSGEKIHHKGKKEKEKKDGIFKNFFKRKKKKDDIPFNAVKPLNNFYDQLQKGSSKQPFQRSLSLKRLQQHTGSSSINKSTSDSTYSVLRIYPGQNIQTDFKYKIGLLSPKTTTIALIKQAIRRFKLNDDYWDNYTISIKEINSKERHLMPHDHPLEIFNSISSYYSTPLPSVQRTSTISISSTLSDISNYESINKLQVQDNQCTVFLYLNRKPKQLKEKITVIQNTIPSTELSTNTVIQNTFPSTESSAKQTNTVIQNIPSFKENNDWILSNDFGLNDLLVYVRSDLNIQKRRSGWHLQDPEEILDQVKPTELRDDIRSIFESVSNELDKLELELNQIMLDVIR</sequence>
<gene>
    <name evidence="1" type="ORF">RPERSI_LOCUS20910</name>
</gene>
<dbReference type="Proteomes" id="UP000789920">
    <property type="component" value="Unassembled WGS sequence"/>
</dbReference>
<organism evidence="1 2">
    <name type="scientific">Racocetra persica</name>
    <dbReference type="NCBI Taxonomy" id="160502"/>
    <lineage>
        <taxon>Eukaryota</taxon>
        <taxon>Fungi</taxon>
        <taxon>Fungi incertae sedis</taxon>
        <taxon>Mucoromycota</taxon>
        <taxon>Glomeromycotina</taxon>
        <taxon>Glomeromycetes</taxon>
        <taxon>Diversisporales</taxon>
        <taxon>Gigasporaceae</taxon>
        <taxon>Racocetra</taxon>
    </lineage>
</organism>
<comment type="caution">
    <text evidence="1">The sequence shown here is derived from an EMBL/GenBank/DDBJ whole genome shotgun (WGS) entry which is preliminary data.</text>
</comment>
<feature type="non-terminal residue" evidence="1">
    <location>
        <position position="485"/>
    </location>
</feature>
<name>A0ACA9RMR0_9GLOM</name>
<reference evidence="1" key="1">
    <citation type="submission" date="2021-06" db="EMBL/GenBank/DDBJ databases">
        <authorList>
            <person name="Kallberg Y."/>
            <person name="Tangrot J."/>
            <person name="Rosling A."/>
        </authorList>
    </citation>
    <scope>NUCLEOTIDE SEQUENCE</scope>
    <source>
        <strain evidence="1">MA461A</strain>
    </source>
</reference>
<evidence type="ECO:0000313" key="2">
    <source>
        <dbReference type="Proteomes" id="UP000789920"/>
    </source>
</evidence>